<organism evidence="2 3">
    <name type="scientific">Botryotinia fuckeliana (strain T4)</name>
    <name type="common">Noble rot fungus</name>
    <name type="synonym">Botrytis cinerea</name>
    <dbReference type="NCBI Taxonomy" id="999810"/>
    <lineage>
        <taxon>Eukaryota</taxon>
        <taxon>Fungi</taxon>
        <taxon>Dikarya</taxon>
        <taxon>Ascomycota</taxon>
        <taxon>Pezizomycotina</taxon>
        <taxon>Leotiomycetes</taxon>
        <taxon>Helotiales</taxon>
        <taxon>Sclerotiniaceae</taxon>
        <taxon>Botrytis</taxon>
    </lineage>
</organism>
<evidence type="ECO:0000256" key="1">
    <source>
        <dbReference type="SAM" id="Coils"/>
    </source>
</evidence>
<evidence type="ECO:0000313" key="3">
    <source>
        <dbReference type="Proteomes" id="UP000008177"/>
    </source>
</evidence>
<dbReference type="EMBL" id="FQ790245">
    <property type="protein sequence ID" value="CCD42358.1"/>
    <property type="molecule type" value="Genomic_DNA"/>
</dbReference>
<keyword evidence="1" id="KW-0175">Coiled coil</keyword>
<sequence length="108" mass="11773">MAAQAPAPDLFNDPNAVHFAAAQAVFESIESITSSLQAQAAAAEAQVTDAQSKIVELKDTIEILKLAIRNNPQAPPRRKYLTAPEKFSGVEQDIAKQRIGVYKYYIPC</sequence>
<dbReference type="AlphaFoldDB" id="G2XNA2"/>
<accession>G2XNA2</accession>
<name>G2XNA2_BOTF4</name>
<protein>
    <submittedName>
        <fullName evidence="2">Uncharacterized protein</fullName>
    </submittedName>
</protein>
<feature type="coiled-coil region" evidence="1">
    <location>
        <begin position="33"/>
        <end position="67"/>
    </location>
</feature>
<dbReference type="Proteomes" id="UP000008177">
    <property type="component" value="Unplaced contigs"/>
</dbReference>
<dbReference type="InParanoid" id="G2XNA2"/>
<reference evidence="3" key="1">
    <citation type="journal article" date="2011" name="PLoS Genet.">
        <title>Genomic analysis of the necrotrophic fungal pathogens Sclerotinia sclerotiorum and Botrytis cinerea.</title>
        <authorList>
            <person name="Amselem J."/>
            <person name="Cuomo C.A."/>
            <person name="van Kan J.A."/>
            <person name="Viaud M."/>
            <person name="Benito E.P."/>
            <person name="Couloux A."/>
            <person name="Coutinho P.M."/>
            <person name="de Vries R.P."/>
            <person name="Dyer P.S."/>
            <person name="Fillinger S."/>
            <person name="Fournier E."/>
            <person name="Gout L."/>
            <person name="Hahn M."/>
            <person name="Kohn L."/>
            <person name="Lapalu N."/>
            <person name="Plummer K.M."/>
            <person name="Pradier J.M."/>
            <person name="Quevillon E."/>
            <person name="Sharon A."/>
            <person name="Simon A."/>
            <person name="ten Have A."/>
            <person name="Tudzynski B."/>
            <person name="Tudzynski P."/>
            <person name="Wincker P."/>
            <person name="Andrew M."/>
            <person name="Anthouard V."/>
            <person name="Beever R.E."/>
            <person name="Beffa R."/>
            <person name="Benoit I."/>
            <person name="Bouzid O."/>
            <person name="Brault B."/>
            <person name="Chen Z."/>
            <person name="Choquer M."/>
            <person name="Collemare J."/>
            <person name="Cotton P."/>
            <person name="Danchin E.G."/>
            <person name="Da Silva C."/>
            <person name="Gautier A."/>
            <person name="Giraud C."/>
            <person name="Giraud T."/>
            <person name="Gonzalez C."/>
            <person name="Grossetete S."/>
            <person name="Guldener U."/>
            <person name="Henrissat B."/>
            <person name="Howlett B.J."/>
            <person name="Kodira C."/>
            <person name="Kretschmer M."/>
            <person name="Lappartient A."/>
            <person name="Leroch M."/>
            <person name="Levis C."/>
            <person name="Mauceli E."/>
            <person name="Neuveglise C."/>
            <person name="Oeser B."/>
            <person name="Pearson M."/>
            <person name="Poulain J."/>
            <person name="Poussereau N."/>
            <person name="Quesneville H."/>
            <person name="Rascle C."/>
            <person name="Schumacher J."/>
            <person name="Segurens B."/>
            <person name="Sexton A."/>
            <person name="Silva E."/>
            <person name="Sirven C."/>
            <person name="Soanes D.M."/>
            <person name="Talbot N.J."/>
            <person name="Templeton M."/>
            <person name="Yandava C."/>
            <person name="Yarden O."/>
            <person name="Zeng Q."/>
            <person name="Rollins J.A."/>
            <person name="Lebrun M.H."/>
            <person name="Dickman M."/>
        </authorList>
    </citation>
    <scope>NUCLEOTIDE SEQUENCE [LARGE SCALE GENOMIC DNA]</scope>
    <source>
        <strain evidence="3">T4</strain>
    </source>
</reference>
<gene>
    <name evidence="2" type="ORF">BofuT4_P014860.1</name>
</gene>
<proteinExistence type="predicted"/>
<dbReference type="HOGENOM" id="CLU_2196522_0_0_1"/>
<evidence type="ECO:0000313" key="2">
    <source>
        <dbReference type="EMBL" id="CCD42358.1"/>
    </source>
</evidence>